<dbReference type="AlphaFoldDB" id="I8UEC9"/>
<dbReference type="RefSeq" id="WP_008983117.1">
    <property type="nucleotide sequence ID" value="NZ_AKKU01000001.1"/>
</dbReference>
<keyword evidence="2" id="KW-0285">Flavoprotein</keyword>
<dbReference type="SUPFAM" id="SSF56176">
    <property type="entry name" value="FAD-binding/transporter-associated domain-like"/>
    <property type="match status" value="1"/>
</dbReference>
<dbReference type="InterPro" id="IPR016167">
    <property type="entry name" value="FAD-bd_PCMH_sub1"/>
</dbReference>
<dbReference type="Gene3D" id="3.40.462.10">
    <property type="entry name" value="FAD-linked oxidases, C-terminal domain"/>
    <property type="match status" value="1"/>
</dbReference>
<dbReference type="GO" id="GO:0071949">
    <property type="term" value="F:FAD binding"/>
    <property type="evidence" value="ECO:0007669"/>
    <property type="project" value="InterPro"/>
</dbReference>
<dbReference type="PANTHER" id="PTHR11748:SF111">
    <property type="entry name" value="D-LACTATE DEHYDROGENASE, MITOCHONDRIAL-RELATED"/>
    <property type="match status" value="1"/>
</dbReference>
<dbReference type="InterPro" id="IPR036318">
    <property type="entry name" value="FAD-bd_PCMH-like_sf"/>
</dbReference>
<evidence type="ECO:0000313" key="6">
    <source>
        <dbReference type="Proteomes" id="UP000035062"/>
    </source>
</evidence>
<dbReference type="STRING" id="1195246.AGRI_00690"/>
<dbReference type="Pfam" id="PF01565">
    <property type="entry name" value="FAD_binding_4"/>
    <property type="match status" value="1"/>
</dbReference>
<evidence type="ECO:0000256" key="3">
    <source>
        <dbReference type="ARBA" id="ARBA00022827"/>
    </source>
</evidence>
<evidence type="ECO:0000256" key="2">
    <source>
        <dbReference type="ARBA" id="ARBA00022630"/>
    </source>
</evidence>
<dbReference type="GO" id="GO:0008720">
    <property type="term" value="F:D-lactate dehydrogenase (NAD+) activity"/>
    <property type="evidence" value="ECO:0007669"/>
    <property type="project" value="TreeGrafter"/>
</dbReference>
<evidence type="ECO:0000259" key="4">
    <source>
        <dbReference type="PROSITE" id="PS51387"/>
    </source>
</evidence>
<organism evidence="5 6">
    <name type="scientific">Alishewanella agri BL06</name>
    <dbReference type="NCBI Taxonomy" id="1195246"/>
    <lineage>
        <taxon>Bacteria</taxon>
        <taxon>Pseudomonadati</taxon>
        <taxon>Pseudomonadota</taxon>
        <taxon>Gammaproteobacteria</taxon>
        <taxon>Alteromonadales</taxon>
        <taxon>Alteromonadaceae</taxon>
        <taxon>Alishewanella</taxon>
    </lineage>
</organism>
<feature type="domain" description="FAD-binding PCMH-type" evidence="4">
    <location>
        <begin position="30"/>
        <end position="227"/>
    </location>
</feature>
<proteinExistence type="inferred from homology"/>
<accession>I8UEC9</accession>
<dbReference type="InterPro" id="IPR016166">
    <property type="entry name" value="FAD-bd_PCMH"/>
</dbReference>
<keyword evidence="3" id="KW-0274">FAD</keyword>
<dbReference type="Gene3D" id="3.30.465.10">
    <property type="match status" value="1"/>
</dbReference>
<comment type="similarity">
    <text evidence="1">Belongs to the FAD-binding oxidoreductase/transferase type 4 family.</text>
</comment>
<dbReference type="InterPro" id="IPR016164">
    <property type="entry name" value="FAD-linked_Oxase-like_C"/>
</dbReference>
<dbReference type="GO" id="GO:1903457">
    <property type="term" value="P:lactate catabolic process"/>
    <property type="evidence" value="ECO:0007669"/>
    <property type="project" value="TreeGrafter"/>
</dbReference>
<keyword evidence="6" id="KW-1185">Reference proteome</keyword>
<dbReference type="InterPro" id="IPR016170">
    <property type="entry name" value="Cytok_DH_C_sf"/>
</dbReference>
<reference evidence="5 6" key="1">
    <citation type="journal article" date="2012" name="J. Bacteriol.">
        <title>Genome Sequence of Pectin-Degrading Alishewanella agri, Isolated from Landfill Soil.</title>
        <authorList>
            <person name="Kim J."/>
            <person name="Jung J."/>
            <person name="Sung J.S."/>
            <person name="Chun J."/>
            <person name="Park W."/>
        </authorList>
    </citation>
    <scope>NUCLEOTIDE SEQUENCE [LARGE SCALE GENOMIC DNA]</scope>
    <source>
        <strain evidence="5 6">BL06</strain>
    </source>
</reference>
<dbReference type="Proteomes" id="UP000035062">
    <property type="component" value="Unassembled WGS sequence"/>
</dbReference>
<dbReference type="eggNOG" id="COG0277">
    <property type="taxonomic scope" value="Bacteria"/>
</dbReference>
<dbReference type="Gene3D" id="3.30.43.10">
    <property type="entry name" value="Uridine Diphospho-n-acetylenolpyruvylglucosamine Reductase, domain 2"/>
    <property type="match status" value="1"/>
</dbReference>
<dbReference type="InterPro" id="IPR006094">
    <property type="entry name" value="Oxid_FAD_bind_N"/>
</dbReference>
<evidence type="ECO:0000256" key="1">
    <source>
        <dbReference type="ARBA" id="ARBA00008000"/>
    </source>
</evidence>
<gene>
    <name evidence="5" type="ORF">AGRI_00690</name>
</gene>
<name>I8UEC9_9ALTE</name>
<comment type="caution">
    <text evidence="5">The sequence shown here is derived from an EMBL/GenBank/DDBJ whole genome shotgun (WGS) entry which is preliminary data.</text>
</comment>
<dbReference type="SUPFAM" id="SSF55103">
    <property type="entry name" value="FAD-linked oxidases, C-terminal domain"/>
    <property type="match status" value="1"/>
</dbReference>
<sequence length="536" mass="59247">MLAERIRQHLSADAEIVVAAKELQSYRYNCEGNPDNVHLVVKVKTESDILALLALARELAQSEQAFQVFPISTGRNWGYNSATPNRPAVILDLGALNKIRVIDANLGLFAVQPGVTQQQLRDFLDQQQLAFMVPVTGAGPSCSILANALERGYGITPYTDHFGAVTAMRAILADGSIVQSAVAELDQSAEQLIDHTYKYGVGPYLDGLWTQSNLAIVSELTLRLKAQPQAFEAFYIQFQHDTDFEVAQQIVFQILRDLEGVVGSVNIMDRRRVAAMMADNPNGRAAHQVMSDSQVARIAKDYDIPAWTIAGTLYGRSKVVLAAAKEVKLLIAGRASKVLFSSSLLIKAGKLAVKLFPSLLAKPAKMLASLDAGIDIMRGIPNQVALPLAYWRNPTTIPDRNRPLNPATDNCGLLWYAPLVPMRAVAMRDYINHIRSVCPRYGIEPMITFTNLRHDMVDSTIPIVFNRNDPVAMQQAKACLHELVSIGLTKGWVPYRLNLEQQAELISDKAMFWQVVKKLKFVLDPNNIISPGRYSL</sequence>
<dbReference type="PANTHER" id="PTHR11748">
    <property type="entry name" value="D-LACTATE DEHYDROGENASE"/>
    <property type="match status" value="1"/>
</dbReference>
<dbReference type="GO" id="GO:0004458">
    <property type="term" value="F:D-lactate dehydrogenase (cytochrome) activity"/>
    <property type="evidence" value="ECO:0007669"/>
    <property type="project" value="TreeGrafter"/>
</dbReference>
<dbReference type="EMBL" id="AKKU01000001">
    <property type="protein sequence ID" value="EIW90343.1"/>
    <property type="molecule type" value="Genomic_DNA"/>
</dbReference>
<dbReference type="InterPro" id="IPR016169">
    <property type="entry name" value="FAD-bd_PCMH_sub2"/>
</dbReference>
<evidence type="ECO:0000313" key="5">
    <source>
        <dbReference type="EMBL" id="EIW90343.1"/>
    </source>
</evidence>
<dbReference type="PROSITE" id="PS51387">
    <property type="entry name" value="FAD_PCMH"/>
    <property type="match status" value="1"/>
</dbReference>
<dbReference type="PATRIC" id="fig|1195246.3.peg.140"/>
<protein>
    <submittedName>
        <fullName evidence="5">FAD-binding protein</fullName>
    </submittedName>
</protein>